<evidence type="ECO:0000313" key="3">
    <source>
        <dbReference type="Proteomes" id="UP000223472"/>
    </source>
</evidence>
<dbReference type="Gene3D" id="2.60.120.380">
    <property type="match status" value="1"/>
</dbReference>
<sequence>MYEIVTVEKKGTVVRIGIILLGTVTLVFSSTNFVDAARKQKEFRDTEPNNTLETANRIDLGYDCVVYGNLNLDNKDGIDIFRFSPSDTMKVEVALQGMHDDNDFDLFVRNSKGKIIKKSLNLSNDMEKIIFEAEEWEDYYIEVSSSVRGNEDNNFDYILVAEKY</sequence>
<keyword evidence="1" id="KW-1133">Transmembrane helix</keyword>
<reference evidence="2 3" key="1">
    <citation type="submission" date="2017-09" db="EMBL/GenBank/DDBJ databases">
        <title>Large-scale bioinformatics analysis of Bacillus genomes uncovers conserved roles of natural products in bacterial physiology.</title>
        <authorList>
            <consortium name="Agbiome Team Llc"/>
            <person name="Bleich R.M."/>
            <person name="Grubbs K.J."/>
            <person name="Santa Maria K.C."/>
            <person name="Allen S.E."/>
            <person name="Farag S."/>
            <person name="Shank E.A."/>
            <person name="Bowers A."/>
        </authorList>
    </citation>
    <scope>NUCLEOTIDE SEQUENCE [LARGE SCALE GENOMIC DNA]</scope>
    <source>
        <strain evidence="2 3">AFS065610</strain>
    </source>
</reference>
<gene>
    <name evidence="2" type="ORF">COM27_01945</name>
</gene>
<feature type="transmembrane region" description="Helical" evidence="1">
    <location>
        <begin position="12"/>
        <end position="34"/>
    </location>
</feature>
<dbReference type="RefSeq" id="WP_098707271.1">
    <property type="nucleotide sequence ID" value="NZ_NVIY01000004.1"/>
</dbReference>
<dbReference type="AlphaFoldDB" id="A0A2B6SEQ3"/>
<name>A0A2B6SEQ3_9BACI</name>
<evidence type="ECO:0000313" key="2">
    <source>
        <dbReference type="EMBL" id="PGD39728.1"/>
    </source>
</evidence>
<evidence type="ECO:0000256" key="1">
    <source>
        <dbReference type="SAM" id="Phobius"/>
    </source>
</evidence>
<organism evidence="2 3">
    <name type="scientific">Bacillus wiedmannii</name>
    <dbReference type="NCBI Taxonomy" id="1890302"/>
    <lineage>
        <taxon>Bacteria</taxon>
        <taxon>Bacillati</taxon>
        <taxon>Bacillota</taxon>
        <taxon>Bacilli</taxon>
        <taxon>Bacillales</taxon>
        <taxon>Bacillaceae</taxon>
        <taxon>Bacillus</taxon>
        <taxon>Bacillus cereus group</taxon>
    </lineage>
</organism>
<protein>
    <submittedName>
        <fullName evidence="2">Uncharacterized protein</fullName>
    </submittedName>
</protein>
<proteinExistence type="predicted"/>
<keyword evidence="1" id="KW-0472">Membrane</keyword>
<dbReference type="Proteomes" id="UP000223472">
    <property type="component" value="Unassembled WGS sequence"/>
</dbReference>
<dbReference type="SUPFAM" id="SSF89260">
    <property type="entry name" value="Collagen-binding domain"/>
    <property type="match status" value="1"/>
</dbReference>
<keyword evidence="1" id="KW-0812">Transmembrane</keyword>
<accession>A0A2B6SEQ3</accession>
<comment type="caution">
    <text evidence="2">The sequence shown here is derived from an EMBL/GenBank/DDBJ whole genome shotgun (WGS) entry which is preliminary data.</text>
</comment>
<dbReference type="EMBL" id="NVIY01000004">
    <property type="protein sequence ID" value="PGD39728.1"/>
    <property type="molecule type" value="Genomic_DNA"/>
</dbReference>